<protein>
    <submittedName>
        <fullName evidence="1">Uncharacterized protein</fullName>
    </submittedName>
</protein>
<sequence length="78" mass="8216">MSFKPLGLDVTIVVRSSRNDGVMLCHIVLGDVVSLNMVFVDMVLVDAVVGPGPNGMEEPLVNLGGRWSQAHLIATLGG</sequence>
<proteinExistence type="predicted"/>
<reference evidence="2" key="1">
    <citation type="journal article" date="2020" name="Genome Biol.">
        <title>Gamete binning: chromosome-level and haplotype-resolved genome assembly enabled by high-throughput single-cell sequencing of gamete genomes.</title>
        <authorList>
            <person name="Campoy J.A."/>
            <person name="Sun H."/>
            <person name="Goel M."/>
            <person name="Jiao W.-B."/>
            <person name="Folz-Donahue K."/>
            <person name="Wang N."/>
            <person name="Rubio M."/>
            <person name="Liu C."/>
            <person name="Kukat C."/>
            <person name="Ruiz D."/>
            <person name="Huettel B."/>
            <person name="Schneeberger K."/>
        </authorList>
    </citation>
    <scope>NUCLEOTIDE SEQUENCE [LARGE SCALE GENOMIC DNA]</scope>
    <source>
        <strain evidence="2">cv. Rojo Pasion</strain>
    </source>
</reference>
<evidence type="ECO:0000313" key="1">
    <source>
        <dbReference type="EMBL" id="CAB4294045.1"/>
    </source>
</evidence>
<gene>
    <name evidence="1" type="ORF">ORAREDHAP_LOCUS3681</name>
</gene>
<accession>A0A6J5W2L0</accession>
<keyword evidence="2" id="KW-1185">Reference proteome</keyword>
<dbReference type="EMBL" id="CAEKKB010000001">
    <property type="protein sequence ID" value="CAB4294045.1"/>
    <property type="molecule type" value="Genomic_DNA"/>
</dbReference>
<organism evidence="1 2">
    <name type="scientific">Prunus armeniaca</name>
    <name type="common">Apricot</name>
    <name type="synonym">Armeniaca vulgaris</name>
    <dbReference type="NCBI Taxonomy" id="36596"/>
    <lineage>
        <taxon>Eukaryota</taxon>
        <taxon>Viridiplantae</taxon>
        <taxon>Streptophyta</taxon>
        <taxon>Embryophyta</taxon>
        <taxon>Tracheophyta</taxon>
        <taxon>Spermatophyta</taxon>
        <taxon>Magnoliopsida</taxon>
        <taxon>eudicotyledons</taxon>
        <taxon>Gunneridae</taxon>
        <taxon>Pentapetalae</taxon>
        <taxon>rosids</taxon>
        <taxon>fabids</taxon>
        <taxon>Rosales</taxon>
        <taxon>Rosaceae</taxon>
        <taxon>Amygdaloideae</taxon>
        <taxon>Amygdaleae</taxon>
        <taxon>Prunus</taxon>
    </lineage>
</organism>
<dbReference type="Proteomes" id="UP000507245">
    <property type="component" value="Unassembled WGS sequence"/>
</dbReference>
<name>A0A6J5W2L0_PRUAR</name>
<evidence type="ECO:0000313" key="2">
    <source>
        <dbReference type="Proteomes" id="UP000507245"/>
    </source>
</evidence>
<dbReference type="AlphaFoldDB" id="A0A6J5W2L0"/>